<feature type="domain" description="SLH" evidence="3">
    <location>
        <begin position="587"/>
        <end position="650"/>
    </location>
</feature>
<name>A0ABT9CH47_9BACL</name>
<dbReference type="InterPro" id="IPR004843">
    <property type="entry name" value="Calcineurin-like_PHP"/>
</dbReference>
<proteinExistence type="inferred from homology"/>
<dbReference type="InterPro" id="IPR006146">
    <property type="entry name" value="5'-Nucleotdase_CS"/>
</dbReference>
<dbReference type="InterPro" id="IPR029052">
    <property type="entry name" value="Metallo-depent_PP-like"/>
</dbReference>
<feature type="domain" description="SLH" evidence="3">
    <location>
        <begin position="655"/>
        <end position="718"/>
    </location>
</feature>
<accession>A0ABT9CH47</accession>
<evidence type="ECO:0000259" key="3">
    <source>
        <dbReference type="PROSITE" id="PS51272"/>
    </source>
</evidence>
<dbReference type="PRINTS" id="PR01607">
    <property type="entry name" value="APYRASEFAMLY"/>
</dbReference>
<dbReference type="Gene3D" id="3.60.21.10">
    <property type="match status" value="1"/>
</dbReference>
<dbReference type="Gene3D" id="3.90.780.10">
    <property type="entry name" value="5'-Nucleotidase, C-terminal domain"/>
    <property type="match status" value="1"/>
</dbReference>
<evidence type="ECO:0000313" key="5">
    <source>
        <dbReference type="Proteomes" id="UP001240171"/>
    </source>
</evidence>
<dbReference type="InterPro" id="IPR001119">
    <property type="entry name" value="SLH_dom"/>
</dbReference>
<evidence type="ECO:0000313" key="4">
    <source>
        <dbReference type="EMBL" id="MDO7907257.1"/>
    </source>
</evidence>
<feature type="chain" id="PRO_5044965002" evidence="2">
    <location>
        <begin position="35"/>
        <end position="746"/>
    </location>
</feature>
<dbReference type="PROSITE" id="PS51272">
    <property type="entry name" value="SLH"/>
    <property type="match status" value="2"/>
</dbReference>
<reference evidence="4 5" key="1">
    <citation type="submission" date="2023-07" db="EMBL/GenBank/DDBJ databases">
        <title>Paenibacillus sp. JX-17 nov. isolated from soil.</title>
        <authorList>
            <person name="Wan Y."/>
            <person name="Liu B."/>
        </authorList>
    </citation>
    <scope>NUCLEOTIDE SEQUENCE [LARGE SCALE GENOMIC DNA]</scope>
    <source>
        <strain evidence="4 5">JX-17</strain>
    </source>
</reference>
<gene>
    <name evidence="4" type="ORF">Q5741_12630</name>
</gene>
<evidence type="ECO:0000256" key="2">
    <source>
        <dbReference type="RuleBase" id="RU362119"/>
    </source>
</evidence>
<organism evidence="4 5">
    <name type="scientific">Paenibacillus lacisoli</name>
    <dbReference type="NCBI Taxonomy" id="3064525"/>
    <lineage>
        <taxon>Bacteria</taxon>
        <taxon>Bacillati</taxon>
        <taxon>Bacillota</taxon>
        <taxon>Bacilli</taxon>
        <taxon>Bacillales</taxon>
        <taxon>Paenibacillaceae</taxon>
        <taxon>Paenibacillus</taxon>
    </lineage>
</organism>
<dbReference type="Pfam" id="PF00395">
    <property type="entry name" value="SLH"/>
    <property type="match status" value="2"/>
</dbReference>
<dbReference type="PANTHER" id="PTHR11575">
    <property type="entry name" value="5'-NUCLEOTIDASE-RELATED"/>
    <property type="match status" value="1"/>
</dbReference>
<keyword evidence="2" id="KW-0378">Hydrolase</keyword>
<dbReference type="EMBL" id="JAUQTB010000006">
    <property type="protein sequence ID" value="MDO7907257.1"/>
    <property type="molecule type" value="Genomic_DNA"/>
</dbReference>
<dbReference type="InterPro" id="IPR008334">
    <property type="entry name" value="5'-Nucleotdase_C"/>
</dbReference>
<dbReference type="Pfam" id="PF02872">
    <property type="entry name" value="5_nucleotid_C"/>
    <property type="match status" value="1"/>
</dbReference>
<feature type="signal peptide" evidence="2">
    <location>
        <begin position="1"/>
        <end position="34"/>
    </location>
</feature>
<dbReference type="Pfam" id="PF00149">
    <property type="entry name" value="Metallophos"/>
    <property type="match status" value="1"/>
</dbReference>
<dbReference type="InterPro" id="IPR036907">
    <property type="entry name" value="5'-Nucleotdase_C_sf"/>
</dbReference>
<keyword evidence="1 2" id="KW-0732">Signal</keyword>
<keyword evidence="5" id="KW-1185">Reference proteome</keyword>
<dbReference type="InterPro" id="IPR006179">
    <property type="entry name" value="5_nucleotidase/apyrase"/>
</dbReference>
<evidence type="ECO:0000256" key="1">
    <source>
        <dbReference type="ARBA" id="ARBA00022729"/>
    </source>
</evidence>
<dbReference type="Proteomes" id="UP001240171">
    <property type="component" value="Unassembled WGS sequence"/>
</dbReference>
<comment type="similarity">
    <text evidence="2">Belongs to the 5'-nucleotidase family.</text>
</comment>
<dbReference type="SUPFAM" id="SSF55816">
    <property type="entry name" value="5'-nucleotidase (syn. UDP-sugar hydrolase), C-terminal domain"/>
    <property type="match status" value="1"/>
</dbReference>
<dbReference type="PROSITE" id="PS00785">
    <property type="entry name" value="5_NUCLEOTIDASE_1"/>
    <property type="match status" value="1"/>
</dbReference>
<dbReference type="PANTHER" id="PTHR11575:SF24">
    <property type="entry name" value="5'-NUCLEOTIDASE"/>
    <property type="match status" value="1"/>
</dbReference>
<sequence>MRINHAHWRSTKALMTAALLSTLILPAYIGKAQAAEAAGNGSNRPVDSYHLRILHTNDTHAHLDNAAKRITAIKQARNDQTLLLDAGDVFSGTLYFNQYNGLADLFFMNMAGYDAMTFGNHEFDKGPAALASFIRDAKFPFVSSNIDFSRDKDLGGLYRDKTGGRGDSSGIYPAIVKDVNGEKIGIFGLTTADTASLSSPGENIRFKAYAVSAQAVIDQLQRQGVNKIVALSHLGYSEDQKLANAVKGLDIIVGGHSHTKLTEPAVIHADSEPTVIVQTGEYNQFLGQLDAAFDDKGVLKGWNGKLIELDAKDEAKKDVIAADPSAAAQLQTYAASLEELKKKVIGKTNVILDGERGNVRKKETNLGDFMADGMLNKVKSLVKAPDAKGYITIQNGGGIRASLPAGDITLGGLLTVMPYANNLTALKMTGQEIKEALENGVSGVESGEGRFPQVAGMRFYYDSTKPKEKLDSVSGQVQQQGSRIMKVQIKGENGKYSDMDPNAYYIVATNSFTAGGGDFYRSMKKAKDAGRSYELNLVDYEVFQEHLKQTGTVTAAAEGRVIDLAGAQLPADAADSSTSGGASTPVQQPAVFSDMNGHWAADAVNKASSVGVVTGYGDSRFRPDAAISRAEFAVLLSRALEQQSESQTSTEATVQQAPKDANQIPVWAQAAAAKLTAQGILKLGTDGGFRPGDPVTREELSAALAKAYGWKSEEITGLQAVFGGRSKSAGATRAEAAAAVMLGLQF</sequence>
<dbReference type="RefSeq" id="WP_305024460.1">
    <property type="nucleotide sequence ID" value="NZ_JAUQTB010000006.1"/>
</dbReference>
<dbReference type="SUPFAM" id="SSF56300">
    <property type="entry name" value="Metallo-dependent phosphatases"/>
    <property type="match status" value="1"/>
</dbReference>
<keyword evidence="2" id="KW-0547">Nucleotide-binding</keyword>
<comment type="caution">
    <text evidence="4">The sequence shown here is derived from an EMBL/GenBank/DDBJ whole genome shotgun (WGS) entry which is preliminary data.</text>
</comment>
<protein>
    <submittedName>
        <fullName evidence="4">5'-nucleotidase C-terminal domain-containing protein</fullName>
    </submittedName>
</protein>